<dbReference type="Proteomes" id="UP000054107">
    <property type="component" value="Unassembled WGS sequence"/>
</dbReference>
<evidence type="ECO:0000313" key="3">
    <source>
        <dbReference type="Proteomes" id="UP000054107"/>
    </source>
</evidence>
<sequence>MYKVLIAFLLLTIAFAAADEATTNALVSINNPKENQMLAPGQQLILQYTINGFPPNNGASHVDPAPNYPSSLEVYLKWTKNDQNIQLRAAGGLVTAAKAGGNSRMYNRPWKLPNCHFFRRYMPSEWSFSLVFDPQYPASKTTTANNMSNSAHTPLITLGPKQSQIIIPISIKFNATAMTDSRHSGC</sequence>
<keyword evidence="3" id="KW-1185">Reference proteome</keyword>
<feature type="signal peptide" evidence="1">
    <location>
        <begin position="1"/>
        <end position="18"/>
    </location>
</feature>
<evidence type="ECO:0000313" key="2">
    <source>
        <dbReference type="EMBL" id="CEP08507.1"/>
    </source>
</evidence>
<gene>
    <name evidence="2" type="primary">PARPA_01828.1 scaffold 1595</name>
</gene>
<dbReference type="AlphaFoldDB" id="A0A0B7MTS4"/>
<name>A0A0B7MTS4_9FUNG</name>
<proteinExistence type="predicted"/>
<protein>
    <submittedName>
        <fullName evidence="2">Uncharacterized protein</fullName>
    </submittedName>
</protein>
<reference evidence="2 3" key="1">
    <citation type="submission" date="2014-09" db="EMBL/GenBank/DDBJ databases">
        <authorList>
            <person name="Ellenberger Sabrina"/>
        </authorList>
    </citation>
    <scope>NUCLEOTIDE SEQUENCE [LARGE SCALE GENOMIC DNA]</scope>
    <source>
        <strain evidence="2 3">CBS 412.66</strain>
    </source>
</reference>
<feature type="chain" id="PRO_5002134950" evidence="1">
    <location>
        <begin position="19"/>
        <end position="186"/>
    </location>
</feature>
<evidence type="ECO:0000256" key="1">
    <source>
        <dbReference type="SAM" id="SignalP"/>
    </source>
</evidence>
<accession>A0A0B7MTS4</accession>
<organism evidence="2 3">
    <name type="scientific">Parasitella parasitica</name>
    <dbReference type="NCBI Taxonomy" id="35722"/>
    <lineage>
        <taxon>Eukaryota</taxon>
        <taxon>Fungi</taxon>
        <taxon>Fungi incertae sedis</taxon>
        <taxon>Mucoromycota</taxon>
        <taxon>Mucoromycotina</taxon>
        <taxon>Mucoromycetes</taxon>
        <taxon>Mucorales</taxon>
        <taxon>Mucorineae</taxon>
        <taxon>Mucoraceae</taxon>
        <taxon>Parasitella</taxon>
    </lineage>
</organism>
<dbReference type="EMBL" id="LN719586">
    <property type="protein sequence ID" value="CEP08507.1"/>
    <property type="molecule type" value="Genomic_DNA"/>
</dbReference>
<dbReference type="OrthoDB" id="2357290at2759"/>
<keyword evidence="1" id="KW-0732">Signal</keyword>